<evidence type="ECO:0000313" key="3">
    <source>
        <dbReference type="Proteomes" id="UP000198615"/>
    </source>
</evidence>
<keyword evidence="1" id="KW-0472">Membrane</keyword>
<organism evidence="2 3">
    <name type="scientific">Thalassobaculum litoreum DSM 18839</name>
    <dbReference type="NCBI Taxonomy" id="1123362"/>
    <lineage>
        <taxon>Bacteria</taxon>
        <taxon>Pseudomonadati</taxon>
        <taxon>Pseudomonadota</taxon>
        <taxon>Alphaproteobacteria</taxon>
        <taxon>Rhodospirillales</taxon>
        <taxon>Thalassobaculaceae</taxon>
        <taxon>Thalassobaculum</taxon>
    </lineage>
</organism>
<dbReference type="EMBL" id="FNBW01000018">
    <property type="protein sequence ID" value="SDG46343.1"/>
    <property type="molecule type" value="Genomic_DNA"/>
</dbReference>
<evidence type="ECO:0000256" key="1">
    <source>
        <dbReference type="SAM" id="Phobius"/>
    </source>
</evidence>
<reference evidence="2 3" key="1">
    <citation type="submission" date="2016-10" db="EMBL/GenBank/DDBJ databases">
        <authorList>
            <person name="Varghese N."/>
            <person name="Submissions S."/>
        </authorList>
    </citation>
    <scope>NUCLEOTIDE SEQUENCE [LARGE SCALE GENOMIC DNA]</scope>
    <source>
        <strain evidence="2 3">DSM 18839</strain>
    </source>
</reference>
<gene>
    <name evidence="2" type="ORF">SAMN05660686_04493</name>
</gene>
<name>A0A8G2BN01_9PROT</name>
<dbReference type="Proteomes" id="UP000198615">
    <property type="component" value="Unassembled WGS sequence"/>
</dbReference>
<proteinExistence type="predicted"/>
<dbReference type="RefSeq" id="WP_028795181.1">
    <property type="nucleotide sequence ID" value="NZ_FNBW01000018.1"/>
</dbReference>
<evidence type="ECO:0008006" key="4">
    <source>
        <dbReference type="Google" id="ProtNLM"/>
    </source>
</evidence>
<keyword evidence="3" id="KW-1185">Reference proteome</keyword>
<evidence type="ECO:0000313" key="2">
    <source>
        <dbReference type="EMBL" id="SDG46343.1"/>
    </source>
</evidence>
<feature type="transmembrane region" description="Helical" evidence="1">
    <location>
        <begin position="35"/>
        <end position="55"/>
    </location>
</feature>
<accession>A0A8G2BN01</accession>
<keyword evidence="1" id="KW-0812">Transmembrane</keyword>
<sequence length="62" mass="7157">MSPLANWWWHMAGWLVFVVSALFFIAASWRAEDWLAIGGSVTFLIACLVFMVPLFRAWPGRR</sequence>
<keyword evidence="1" id="KW-1133">Transmembrane helix</keyword>
<protein>
    <recommendedName>
        <fullName evidence="4">Cytochrome oxidase subunit III</fullName>
    </recommendedName>
</protein>
<feature type="transmembrane region" description="Helical" evidence="1">
    <location>
        <begin position="7"/>
        <end position="29"/>
    </location>
</feature>
<dbReference type="AlphaFoldDB" id="A0A8G2BN01"/>
<comment type="caution">
    <text evidence="2">The sequence shown here is derived from an EMBL/GenBank/DDBJ whole genome shotgun (WGS) entry which is preliminary data.</text>
</comment>